<evidence type="ECO:0000256" key="1">
    <source>
        <dbReference type="ARBA" id="ARBA00013928"/>
    </source>
</evidence>
<evidence type="ECO:0000256" key="5">
    <source>
        <dbReference type="ARBA" id="ARBA00022776"/>
    </source>
</evidence>
<keyword evidence="4 9" id="KW-0863">Zinc-finger</keyword>
<dbReference type="Gene3D" id="3.30.40.10">
    <property type="entry name" value="Zinc/RING finger domain, C3HC4 (zinc finger)"/>
    <property type="match status" value="1"/>
</dbReference>
<dbReference type="AlphaFoldDB" id="A0A8H3TWL3"/>
<evidence type="ECO:0000313" key="12">
    <source>
        <dbReference type="EMBL" id="GHJ88236.1"/>
    </source>
</evidence>
<evidence type="ECO:0000256" key="2">
    <source>
        <dbReference type="ARBA" id="ARBA00022618"/>
    </source>
</evidence>
<evidence type="ECO:0000256" key="9">
    <source>
        <dbReference type="PROSITE-ProRule" id="PRU00175"/>
    </source>
</evidence>
<name>A0A8H3TWL3_9TREE</name>
<dbReference type="GO" id="GO:0097602">
    <property type="term" value="F:cullin family protein binding"/>
    <property type="evidence" value="ECO:0007669"/>
    <property type="project" value="InterPro"/>
</dbReference>
<dbReference type="PROSITE" id="PS50089">
    <property type="entry name" value="ZF_RING_2"/>
    <property type="match status" value="1"/>
</dbReference>
<dbReference type="GO" id="GO:0005680">
    <property type="term" value="C:anaphase-promoting complex"/>
    <property type="evidence" value="ECO:0007669"/>
    <property type="project" value="InterPro"/>
</dbReference>
<dbReference type="GO" id="GO:0051301">
    <property type="term" value="P:cell division"/>
    <property type="evidence" value="ECO:0007669"/>
    <property type="project" value="UniProtKB-KW"/>
</dbReference>
<dbReference type="InterPro" id="IPR001841">
    <property type="entry name" value="Znf_RING"/>
</dbReference>
<dbReference type="InterPro" id="IPR051031">
    <property type="entry name" value="RING-box_E3_Ubiquitin_Ligase"/>
</dbReference>
<evidence type="ECO:0000256" key="4">
    <source>
        <dbReference type="ARBA" id="ARBA00022771"/>
    </source>
</evidence>
<keyword evidence="2" id="KW-0132">Cell division</keyword>
<protein>
    <recommendedName>
        <fullName evidence="1">Anaphase-promoting complex subunit 11</fullName>
    </recommendedName>
</protein>
<dbReference type="InterPro" id="IPR024991">
    <property type="entry name" value="RING-H2_APC11"/>
</dbReference>
<accession>A0A8H3TWL3</accession>
<keyword evidence="6" id="KW-0833">Ubl conjugation pathway</keyword>
<dbReference type="PANTHER" id="PTHR11210">
    <property type="entry name" value="RING BOX"/>
    <property type="match status" value="1"/>
</dbReference>
<feature type="domain" description="RING-type" evidence="11">
    <location>
        <begin position="82"/>
        <end position="125"/>
    </location>
</feature>
<evidence type="ECO:0000256" key="6">
    <source>
        <dbReference type="ARBA" id="ARBA00022786"/>
    </source>
</evidence>
<evidence type="ECO:0000256" key="7">
    <source>
        <dbReference type="ARBA" id="ARBA00022833"/>
    </source>
</evidence>
<dbReference type="Pfam" id="PF12861">
    <property type="entry name" value="zf-ANAPC11"/>
    <property type="match status" value="1"/>
</dbReference>
<keyword evidence="3" id="KW-0479">Metal-binding</keyword>
<dbReference type="GO" id="GO:0008270">
    <property type="term" value="F:zinc ion binding"/>
    <property type="evidence" value="ECO:0007669"/>
    <property type="project" value="UniProtKB-KW"/>
</dbReference>
<keyword evidence="8" id="KW-0131">Cell cycle</keyword>
<dbReference type="CDD" id="cd16456">
    <property type="entry name" value="RING-H2_APC11"/>
    <property type="match status" value="1"/>
</dbReference>
<reference evidence="12" key="1">
    <citation type="submission" date="2020-07" db="EMBL/GenBank/DDBJ databases">
        <title>Draft Genome Sequence of a Deep-Sea Yeast, Naganishia (Cryptococcus) liquefaciens strain N6.</title>
        <authorList>
            <person name="Han Y.W."/>
            <person name="Kajitani R."/>
            <person name="Morimoto H."/>
            <person name="Parhat M."/>
            <person name="Tsubouchi H."/>
            <person name="Bakenova O."/>
            <person name="Ogata M."/>
            <person name="Argunhan B."/>
            <person name="Aoki R."/>
            <person name="Kajiwara S."/>
            <person name="Itoh T."/>
            <person name="Iwasaki H."/>
        </authorList>
    </citation>
    <scope>NUCLEOTIDE SEQUENCE</scope>
    <source>
        <strain evidence="12">N6</strain>
    </source>
</reference>
<dbReference type="SUPFAM" id="SSF57850">
    <property type="entry name" value="RING/U-box"/>
    <property type="match status" value="1"/>
</dbReference>
<evidence type="ECO:0000313" key="13">
    <source>
        <dbReference type="Proteomes" id="UP000620104"/>
    </source>
</evidence>
<keyword evidence="13" id="KW-1185">Reference proteome</keyword>
<proteinExistence type="predicted"/>
<keyword evidence="5" id="KW-0498">Mitosis</keyword>
<dbReference type="EMBL" id="BLZA01000030">
    <property type="protein sequence ID" value="GHJ88236.1"/>
    <property type="molecule type" value="Genomic_DNA"/>
</dbReference>
<dbReference type="GO" id="GO:0031145">
    <property type="term" value="P:anaphase-promoting complex-dependent catabolic process"/>
    <property type="evidence" value="ECO:0007669"/>
    <property type="project" value="InterPro"/>
</dbReference>
<dbReference type="InterPro" id="IPR013083">
    <property type="entry name" value="Znf_RING/FYVE/PHD"/>
</dbReference>
<dbReference type="GO" id="GO:0061630">
    <property type="term" value="F:ubiquitin protein ligase activity"/>
    <property type="evidence" value="ECO:0007669"/>
    <property type="project" value="InterPro"/>
</dbReference>
<keyword evidence="7" id="KW-0862">Zinc</keyword>
<feature type="compositionally biased region" description="Acidic residues" evidence="10">
    <location>
        <begin position="57"/>
        <end position="70"/>
    </location>
</feature>
<sequence length="133" mass="14804">MKITYKEYHAVASWRWNVDPNHTEPPTRPPPNNSADSTSDDVNGLVGDSDVDQSGGSDEEDDESEEEDEMCGVCQQEFESACPACKVPGDDCPLIWGACKHVFHMHCLLQWLQTPSSKEQCPLDRRPWVPAGS</sequence>
<feature type="region of interest" description="Disordered" evidence="10">
    <location>
        <begin position="16"/>
        <end position="72"/>
    </location>
</feature>
<gene>
    <name evidence="12" type="ORF">NliqN6_4638</name>
</gene>
<evidence type="ECO:0000256" key="3">
    <source>
        <dbReference type="ARBA" id="ARBA00022723"/>
    </source>
</evidence>
<dbReference type="Proteomes" id="UP000620104">
    <property type="component" value="Unassembled WGS sequence"/>
</dbReference>
<evidence type="ECO:0000256" key="8">
    <source>
        <dbReference type="ARBA" id="ARBA00023306"/>
    </source>
</evidence>
<evidence type="ECO:0000259" key="11">
    <source>
        <dbReference type="PROSITE" id="PS50089"/>
    </source>
</evidence>
<comment type="caution">
    <text evidence="12">The sequence shown here is derived from an EMBL/GenBank/DDBJ whole genome shotgun (WGS) entry which is preliminary data.</text>
</comment>
<organism evidence="12 13">
    <name type="scientific">Naganishia liquefaciens</name>
    <dbReference type="NCBI Taxonomy" id="104408"/>
    <lineage>
        <taxon>Eukaryota</taxon>
        <taxon>Fungi</taxon>
        <taxon>Dikarya</taxon>
        <taxon>Basidiomycota</taxon>
        <taxon>Agaricomycotina</taxon>
        <taxon>Tremellomycetes</taxon>
        <taxon>Filobasidiales</taxon>
        <taxon>Filobasidiaceae</taxon>
        <taxon>Naganishia</taxon>
    </lineage>
</organism>
<dbReference type="OrthoDB" id="1681166at2759"/>
<evidence type="ECO:0000256" key="10">
    <source>
        <dbReference type="SAM" id="MobiDB-lite"/>
    </source>
</evidence>